<proteinExistence type="predicted"/>
<evidence type="ECO:0000256" key="3">
    <source>
        <dbReference type="SAM" id="SignalP"/>
    </source>
</evidence>
<dbReference type="Gene3D" id="2.160.20.10">
    <property type="entry name" value="Single-stranded right-handed beta-helix, Pectin lyase-like"/>
    <property type="match status" value="1"/>
</dbReference>
<dbReference type="RefSeq" id="WP_207615030.1">
    <property type="nucleotide sequence ID" value="NZ_JAFNLL010000007.1"/>
</dbReference>
<feature type="signal peptide" evidence="3">
    <location>
        <begin position="1"/>
        <end position="33"/>
    </location>
</feature>
<keyword evidence="2" id="KW-1133">Transmembrane helix</keyword>
<dbReference type="InterPro" id="IPR011050">
    <property type="entry name" value="Pectin_lyase_fold/virulence"/>
</dbReference>
<name>A0A939KN28_9MICC</name>
<feature type="region of interest" description="Disordered" evidence="1">
    <location>
        <begin position="401"/>
        <end position="445"/>
    </location>
</feature>
<dbReference type="Proteomes" id="UP000664164">
    <property type="component" value="Unassembled WGS sequence"/>
</dbReference>
<dbReference type="InterPro" id="IPR012334">
    <property type="entry name" value="Pectin_lyas_fold"/>
</dbReference>
<keyword evidence="2" id="KW-0812">Transmembrane</keyword>
<keyword evidence="5" id="KW-1185">Reference proteome</keyword>
<evidence type="ECO:0000313" key="5">
    <source>
        <dbReference type="Proteomes" id="UP000664164"/>
    </source>
</evidence>
<dbReference type="SUPFAM" id="SSF51126">
    <property type="entry name" value="Pectin lyase-like"/>
    <property type="match status" value="1"/>
</dbReference>
<reference evidence="4" key="1">
    <citation type="submission" date="2021-03" db="EMBL/GenBank/DDBJ databases">
        <title>A new species, PO-11, isolated from a karst cave deposit.</title>
        <authorList>
            <person name="Zhaoxiaoyong W."/>
        </authorList>
    </citation>
    <scope>NUCLEOTIDE SEQUENCE</scope>
    <source>
        <strain evidence="4">PO-11</strain>
    </source>
</reference>
<feature type="chain" id="PRO_5037136824" description="Sortase" evidence="3">
    <location>
        <begin position="34"/>
        <end position="496"/>
    </location>
</feature>
<gene>
    <name evidence="4" type="ORF">J1902_04385</name>
</gene>
<dbReference type="AlphaFoldDB" id="A0A939KN28"/>
<accession>A0A939KN28</accession>
<feature type="compositionally biased region" description="Polar residues" evidence="1">
    <location>
        <begin position="417"/>
        <end position="427"/>
    </location>
</feature>
<keyword evidence="2" id="KW-0472">Membrane</keyword>
<feature type="compositionally biased region" description="Low complexity" evidence="1">
    <location>
        <begin position="403"/>
        <end position="416"/>
    </location>
</feature>
<sequence>MAKRAAARRWTALAAPMVLAVAAVFGGVPAAQAETAPELIELGAGQSIQAAIDAIAPGGTIKVYGSEYVGSLSITKPLTLEGGLNTIKPTPGSTGPVISIRGTSGVTIRGLFFSGAGTASSGVSISGSQDVLLERTSTSGAKVGFLVEAKGGPLDSPSAGIRFSETFGDGIDAGYSFRAGTLAGDAQIAGIEFLQNNTARGSVGLSLGSPGDLHGISGPGGSPLSLGRLGLWRPGQYVVNAGRTQATIQYNSYVTDGNSSRPVQASDFIPGSVSIVGFPVVPPASPPVIDPATDAAHAQNGPFAAPHQVSVTQADPGEKQTVTYQTGFGLAYGAWFYVILHSEPVTVGWVQADFRSRLVFDIPAGVPNGEHTATIYGADGRFIPAARGIVVTNAVIAAPVPPGSTGESSGETSTPSAGTQTPEQTTPPAGAAHDEGPASPVVGPQSVSTVTDDLAATGYRQDIMLVWAVLLLGLGALIVVCLRMSRRVAGNVARKH</sequence>
<organism evidence="4 5">
    <name type="scientific">Arthrobacter cavernae</name>
    <dbReference type="NCBI Taxonomy" id="2817681"/>
    <lineage>
        <taxon>Bacteria</taxon>
        <taxon>Bacillati</taxon>
        <taxon>Actinomycetota</taxon>
        <taxon>Actinomycetes</taxon>
        <taxon>Micrococcales</taxon>
        <taxon>Micrococcaceae</taxon>
        <taxon>Arthrobacter</taxon>
    </lineage>
</organism>
<feature type="transmembrane region" description="Helical" evidence="2">
    <location>
        <begin position="464"/>
        <end position="485"/>
    </location>
</feature>
<evidence type="ECO:0000256" key="2">
    <source>
        <dbReference type="SAM" id="Phobius"/>
    </source>
</evidence>
<evidence type="ECO:0000313" key="4">
    <source>
        <dbReference type="EMBL" id="MBO1267225.1"/>
    </source>
</evidence>
<comment type="caution">
    <text evidence="4">The sequence shown here is derived from an EMBL/GenBank/DDBJ whole genome shotgun (WGS) entry which is preliminary data.</text>
</comment>
<keyword evidence="3" id="KW-0732">Signal</keyword>
<evidence type="ECO:0000256" key="1">
    <source>
        <dbReference type="SAM" id="MobiDB-lite"/>
    </source>
</evidence>
<evidence type="ECO:0008006" key="6">
    <source>
        <dbReference type="Google" id="ProtNLM"/>
    </source>
</evidence>
<dbReference type="EMBL" id="JAFNLL010000007">
    <property type="protein sequence ID" value="MBO1267225.1"/>
    <property type="molecule type" value="Genomic_DNA"/>
</dbReference>
<protein>
    <recommendedName>
        <fullName evidence="6">Sortase</fullName>
    </recommendedName>
</protein>